<evidence type="ECO:0000259" key="11">
    <source>
        <dbReference type="PROSITE" id="PS51072"/>
    </source>
</evidence>
<dbReference type="PANTHER" id="PTHR10121:SF0">
    <property type="entry name" value="COATOMER SUBUNIT DELTA"/>
    <property type="match status" value="1"/>
</dbReference>
<dbReference type="Gene3D" id="2.60.40.1170">
    <property type="entry name" value="Mu homology domain, subdomain B"/>
    <property type="match status" value="2"/>
</dbReference>
<name>A0A5B7CW39_PORTR</name>
<keyword evidence="2 8" id="KW-0813">Transport</keyword>
<keyword evidence="3 8" id="KW-0963">Cytoplasm</keyword>
<dbReference type="GO" id="GO:0051645">
    <property type="term" value="P:Golgi localization"/>
    <property type="evidence" value="ECO:0007669"/>
    <property type="project" value="TreeGrafter"/>
</dbReference>
<keyword evidence="4 8" id="KW-0931">ER-Golgi transport</keyword>
<evidence type="ECO:0000256" key="3">
    <source>
        <dbReference type="ARBA" id="ARBA00022490"/>
    </source>
</evidence>
<evidence type="ECO:0000256" key="7">
    <source>
        <dbReference type="ARBA" id="ARBA00023329"/>
    </source>
</evidence>
<dbReference type="OrthoDB" id="10266042at2759"/>
<dbReference type="PANTHER" id="PTHR10121">
    <property type="entry name" value="COATOMER SUBUNIT DELTA"/>
    <property type="match status" value="1"/>
</dbReference>
<dbReference type="EMBL" id="VSRR010000279">
    <property type="protein sequence ID" value="MPC13408.1"/>
    <property type="molecule type" value="Genomic_DNA"/>
</dbReference>
<dbReference type="GO" id="GO:0006888">
    <property type="term" value="P:endoplasmic reticulum to Golgi vesicle-mediated transport"/>
    <property type="evidence" value="ECO:0007669"/>
    <property type="project" value="TreeGrafter"/>
</dbReference>
<dbReference type="InterPro" id="IPR027059">
    <property type="entry name" value="Coatomer_dsu"/>
</dbReference>
<keyword evidence="13" id="KW-1185">Reference proteome</keyword>
<dbReference type="CDD" id="cd09254">
    <property type="entry name" value="AP_delta-COPI_MHD"/>
    <property type="match status" value="1"/>
</dbReference>
<dbReference type="Pfam" id="PF00928">
    <property type="entry name" value="Adap_comp_sub"/>
    <property type="match status" value="1"/>
</dbReference>
<comment type="subcellular location">
    <subcellularLocation>
        <location evidence="8 9">Cytoplasm</location>
    </subcellularLocation>
    <subcellularLocation>
        <location evidence="8 9">Cytoplasmic vesicle</location>
        <location evidence="8 9">COPI-coated vesicle membrane</location>
        <topology evidence="8 9">Peripheral membrane protein</topology>
        <orientation evidence="8 9">Cytoplasmic side</orientation>
    </subcellularLocation>
    <subcellularLocation>
        <location evidence="8 9">Golgi apparatus membrane</location>
        <topology evidence="8 9">Peripheral membrane protein</topology>
        <orientation evidence="8 9">Cytoplasmic side</orientation>
    </subcellularLocation>
</comment>
<protein>
    <recommendedName>
        <fullName evidence="8">Coatomer subunit delta</fullName>
    </recommendedName>
</protein>
<feature type="domain" description="MHD" evidence="11">
    <location>
        <begin position="56"/>
        <end position="283"/>
    </location>
</feature>
<keyword evidence="6 8" id="KW-0333">Golgi apparatus</keyword>
<evidence type="ECO:0000256" key="8">
    <source>
        <dbReference type="RuleBase" id="RU364018"/>
    </source>
</evidence>
<gene>
    <name evidence="12" type="primary">ARCN1_0</name>
    <name evidence="12" type="ORF">E2C01_006141</name>
</gene>
<dbReference type="SUPFAM" id="SSF49447">
    <property type="entry name" value="Second domain of Mu2 adaptin subunit (ap50) of ap2 adaptor"/>
    <property type="match status" value="1"/>
</dbReference>
<proteinExistence type="inferred from homology"/>
<dbReference type="InterPro" id="IPR036168">
    <property type="entry name" value="AP2_Mu_C_sf"/>
</dbReference>
<accession>A0A5B7CW39</accession>
<evidence type="ECO:0000256" key="1">
    <source>
        <dbReference type="ARBA" id="ARBA00010516"/>
    </source>
</evidence>
<feature type="region of interest" description="Disordered" evidence="10">
    <location>
        <begin position="18"/>
        <end position="38"/>
    </location>
</feature>
<sequence>MSVYKAIAVLPDRRVDTSAGRARRLTGRHHHTPSTTHHTGILLSRCNLQDGNSFSGLSVHIVVAEDLVVHAGRDGGLKTMEIQGILKLRISDPDYGYIKVQVDNTDSRPIQLQTHPNVDRELWRSCGQIGMKMSNKPFPHNTDVGVLKWRFQTNEEKHVPLSINCWPQENGAGSCDVNIEYNLENLEMELSEVVITIPLAPGAPPPVINECEGEHEYSRAHCALVWRIPVIDKTAPTAAMDFTARGVPDNFFPVRVSFNSTRMFCDIKGYLVILHSFRNLCGD</sequence>
<evidence type="ECO:0000256" key="6">
    <source>
        <dbReference type="ARBA" id="ARBA00023034"/>
    </source>
</evidence>
<comment type="subunit">
    <text evidence="8">Oligomeric complex that consists of at least the alpha, beta, beta', gamma, delta, epsilon and zeta subunits.</text>
</comment>
<dbReference type="GO" id="GO:0006890">
    <property type="term" value="P:retrograde vesicle-mediated transport, Golgi to endoplasmic reticulum"/>
    <property type="evidence" value="ECO:0007669"/>
    <property type="project" value="UniProtKB-UniRule"/>
</dbReference>
<evidence type="ECO:0000256" key="2">
    <source>
        <dbReference type="ARBA" id="ARBA00022448"/>
    </source>
</evidence>
<dbReference type="GO" id="GO:0030126">
    <property type="term" value="C:COPI vesicle coat"/>
    <property type="evidence" value="ECO:0007669"/>
    <property type="project" value="UniProtKB-UniRule"/>
</dbReference>
<evidence type="ECO:0000313" key="12">
    <source>
        <dbReference type="EMBL" id="MPC13408.1"/>
    </source>
</evidence>
<comment type="caution">
    <text evidence="12">The sequence shown here is derived from an EMBL/GenBank/DDBJ whole genome shotgun (WGS) entry which is preliminary data.</text>
</comment>
<evidence type="ECO:0000256" key="4">
    <source>
        <dbReference type="ARBA" id="ARBA00022892"/>
    </source>
</evidence>
<reference evidence="12 13" key="1">
    <citation type="submission" date="2019-05" db="EMBL/GenBank/DDBJ databases">
        <title>Another draft genome of Portunus trituberculatus and its Hox gene families provides insights of decapod evolution.</title>
        <authorList>
            <person name="Jeong J.-H."/>
            <person name="Song I."/>
            <person name="Kim S."/>
            <person name="Choi T."/>
            <person name="Kim D."/>
            <person name="Ryu S."/>
            <person name="Kim W."/>
        </authorList>
    </citation>
    <scope>NUCLEOTIDE SEQUENCE [LARGE SCALE GENOMIC DNA]</scope>
    <source>
        <tissue evidence="12">Muscle</tissue>
    </source>
</reference>
<dbReference type="GO" id="GO:0000139">
    <property type="term" value="C:Golgi membrane"/>
    <property type="evidence" value="ECO:0007669"/>
    <property type="project" value="UniProtKB-SubCell"/>
</dbReference>
<evidence type="ECO:0000256" key="5">
    <source>
        <dbReference type="ARBA" id="ARBA00022927"/>
    </source>
</evidence>
<dbReference type="AlphaFoldDB" id="A0A5B7CW39"/>
<dbReference type="PROSITE" id="PS51072">
    <property type="entry name" value="MHD"/>
    <property type="match status" value="1"/>
</dbReference>
<organism evidence="12 13">
    <name type="scientific">Portunus trituberculatus</name>
    <name type="common">Swimming crab</name>
    <name type="synonym">Neptunus trituberculatus</name>
    <dbReference type="NCBI Taxonomy" id="210409"/>
    <lineage>
        <taxon>Eukaryota</taxon>
        <taxon>Metazoa</taxon>
        <taxon>Ecdysozoa</taxon>
        <taxon>Arthropoda</taxon>
        <taxon>Crustacea</taxon>
        <taxon>Multicrustacea</taxon>
        <taxon>Malacostraca</taxon>
        <taxon>Eumalacostraca</taxon>
        <taxon>Eucarida</taxon>
        <taxon>Decapoda</taxon>
        <taxon>Pleocyemata</taxon>
        <taxon>Brachyura</taxon>
        <taxon>Eubrachyura</taxon>
        <taxon>Portunoidea</taxon>
        <taxon>Portunidae</taxon>
        <taxon>Portuninae</taxon>
        <taxon>Portunus</taxon>
    </lineage>
</organism>
<keyword evidence="5 8" id="KW-0653">Protein transport</keyword>
<evidence type="ECO:0000313" key="13">
    <source>
        <dbReference type="Proteomes" id="UP000324222"/>
    </source>
</evidence>
<dbReference type="InterPro" id="IPR028565">
    <property type="entry name" value="MHD"/>
</dbReference>
<keyword evidence="8" id="KW-0472">Membrane</keyword>
<feature type="compositionally biased region" description="Basic residues" evidence="10">
    <location>
        <begin position="21"/>
        <end position="32"/>
    </location>
</feature>
<dbReference type="GO" id="GO:0015031">
    <property type="term" value="P:protein transport"/>
    <property type="evidence" value="ECO:0007669"/>
    <property type="project" value="UniProtKB-KW"/>
</dbReference>
<comment type="function">
    <text evidence="8">The coatomer is a cytosolic protein complex that binds to dilysine motifs and reversibly associates with Golgi non-clathrin-coated vesicles, which further mediate biosynthetic protein transport from the ER, via the Golgi up to the trans Golgi network. Coatomer complex is required for budding from Golgi membranes, and is essential for the retrograde Golgi-to-ER transport of dilysine-tagged proteins.</text>
</comment>
<keyword evidence="7 8" id="KW-0968">Cytoplasmic vesicle</keyword>
<evidence type="ECO:0000256" key="9">
    <source>
        <dbReference type="RuleBase" id="RU366052"/>
    </source>
</evidence>
<evidence type="ECO:0000256" key="10">
    <source>
        <dbReference type="SAM" id="MobiDB-lite"/>
    </source>
</evidence>
<dbReference type="Proteomes" id="UP000324222">
    <property type="component" value="Unassembled WGS sequence"/>
</dbReference>
<comment type="similarity">
    <text evidence="1 8">Belongs to the adaptor complexes medium subunit family. Delta-COP subfamily.</text>
</comment>